<accession>A0A5C8NHY2</accession>
<dbReference type="AlphaFoldDB" id="A0A5C8NHY2"/>
<dbReference type="OrthoDB" id="3787717at2"/>
<feature type="transmembrane region" description="Helical" evidence="1">
    <location>
        <begin position="37"/>
        <end position="58"/>
    </location>
</feature>
<comment type="caution">
    <text evidence="2">The sequence shown here is derived from an EMBL/GenBank/DDBJ whole genome shotgun (WGS) entry which is preliminary data.</text>
</comment>
<organism evidence="2 3">
    <name type="scientific">Aeromicrobium terrae</name>
    <dbReference type="NCBI Taxonomy" id="2498846"/>
    <lineage>
        <taxon>Bacteria</taxon>
        <taxon>Bacillati</taxon>
        <taxon>Actinomycetota</taxon>
        <taxon>Actinomycetes</taxon>
        <taxon>Propionibacteriales</taxon>
        <taxon>Nocardioidaceae</taxon>
        <taxon>Aeromicrobium</taxon>
    </lineage>
</organism>
<proteinExistence type="predicted"/>
<evidence type="ECO:0000256" key="1">
    <source>
        <dbReference type="SAM" id="Phobius"/>
    </source>
</evidence>
<keyword evidence="1" id="KW-0812">Transmembrane</keyword>
<reference evidence="2 3" key="1">
    <citation type="submission" date="2019-06" db="EMBL/GenBank/DDBJ databases">
        <title>Aeromicrobium sp. nov., isolated from a maize field.</title>
        <authorList>
            <person name="Lin S.-Y."/>
            <person name="Tsai C.-F."/>
            <person name="Young C.-C."/>
        </authorList>
    </citation>
    <scope>NUCLEOTIDE SEQUENCE [LARGE SCALE GENOMIC DNA]</scope>
    <source>
        <strain evidence="2 3">CC-CFT486</strain>
    </source>
</reference>
<evidence type="ECO:0000313" key="2">
    <source>
        <dbReference type="EMBL" id="TXL58004.1"/>
    </source>
</evidence>
<keyword evidence="1" id="KW-1133">Transmembrane helix</keyword>
<protein>
    <submittedName>
        <fullName evidence="2">Uncharacterized protein</fullName>
    </submittedName>
</protein>
<keyword evidence="1" id="KW-0472">Membrane</keyword>
<sequence>MFSTKNKVGLVLAGLLGLSDVPQFLMPTPDGETGPPYGILVLGSVCGVVTLVAVVIAWTREHRGAVRIAAGARVLSMLSALPAFFVDVDAPIKVLAAVFVVVTIVSLVLMLSPAARPAHVTD</sequence>
<name>A0A5C8NHY2_9ACTN</name>
<keyword evidence="3" id="KW-1185">Reference proteome</keyword>
<dbReference type="RefSeq" id="WP_147686981.1">
    <property type="nucleotide sequence ID" value="NZ_VDUX01000005.1"/>
</dbReference>
<gene>
    <name evidence="2" type="ORF">FHP06_11785</name>
</gene>
<dbReference type="Proteomes" id="UP000321571">
    <property type="component" value="Unassembled WGS sequence"/>
</dbReference>
<feature type="transmembrane region" description="Helical" evidence="1">
    <location>
        <begin position="92"/>
        <end position="111"/>
    </location>
</feature>
<dbReference type="EMBL" id="VDUX01000005">
    <property type="protein sequence ID" value="TXL58004.1"/>
    <property type="molecule type" value="Genomic_DNA"/>
</dbReference>
<evidence type="ECO:0000313" key="3">
    <source>
        <dbReference type="Proteomes" id="UP000321571"/>
    </source>
</evidence>